<feature type="domain" description="RNA polymerase sigma factor 70 region 4 type 2" evidence="7">
    <location>
        <begin position="120"/>
        <end position="169"/>
    </location>
</feature>
<dbReference type="Gene3D" id="1.10.10.10">
    <property type="entry name" value="Winged helix-like DNA-binding domain superfamily/Winged helix DNA-binding domain"/>
    <property type="match status" value="1"/>
</dbReference>
<dbReference type="GO" id="GO:0006352">
    <property type="term" value="P:DNA-templated transcription initiation"/>
    <property type="evidence" value="ECO:0007669"/>
    <property type="project" value="InterPro"/>
</dbReference>
<dbReference type="Proteomes" id="UP000318102">
    <property type="component" value="Unassembled WGS sequence"/>
</dbReference>
<keyword evidence="2" id="KW-0805">Transcription regulation</keyword>
<dbReference type="InterPro" id="IPR013325">
    <property type="entry name" value="RNA_pol_sigma_r2"/>
</dbReference>
<evidence type="ECO:0000259" key="6">
    <source>
        <dbReference type="Pfam" id="PF04542"/>
    </source>
</evidence>
<dbReference type="AlphaFoldDB" id="A0A559J0S7"/>
<keyword evidence="3" id="KW-0731">Sigma factor</keyword>
<protein>
    <submittedName>
        <fullName evidence="8">RNA polymerase sigma factor</fullName>
    </submittedName>
</protein>
<feature type="domain" description="RNA polymerase sigma-70 region 2" evidence="6">
    <location>
        <begin position="24"/>
        <end position="86"/>
    </location>
</feature>
<evidence type="ECO:0000256" key="5">
    <source>
        <dbReference type="ARBA" id="ARBA00023163"/>
    </source>
</evidence>
<dbReference type="InterPro" id="IPR039425">
    <property type="entry name" value="RNA_pol_sigma-70-like"/>
</dbReference>
<sequence>MTVKMSHSLMTSHETLSNELEQLNALLNRYCLSITHSVWDSEDLVQDTWVKVLDRKRELDLDHNNPEALLLRTAKNTWIDQVRRRKVLDRILNQERDQLAEGEKHLTGESSKVDIEIAFYYLMKYLSPLQRTVFLLRGTLGYSVADTASKLQTTEGAVKAAYHRARKELQSLKNDDHALDEIVINDEENAEWNLSAMVRAYINGEVEEVLRLVQGDQGMHYVCNVYSMASIRAQMKNKTHHKCLSNVYASMAA</sequence>
<dbReference type="OrthoDB" id="2381154at2"/>
<comment type="similarity">
    <text evidence="1">Belongs to the sigma-70 factor family. ECF subfamily.</text>
</comment>
<dbReference type="EMBL" id="VNJK01000001">
    <property type="protein sequence ID" value="TVX93456.1"/>
    <property type="molecule type" value="Genomic_DNA"/>
</dbReference>
<evidence type="ECO:0000259" key="7">
    <source>
        <dbReference type="Pfam" id="PF08281"/>
    </source>
</evidence>
<dbReference type="SUPFAM" id="SSF88946">
    <property type="entry name" value="Sigma2 domain of RNA polymerase sigma factors"/>
    <property type="match status" value="1"/>
</dbReference>
<dbReference type="Gene3D" id="1.10.1740.10">
    <property type="match status" value="1"/>
</dbReference>
<evidence type="ECO:0000256" key="2">
    <source>
        <dbReference type="ARBA" id="ARBA00023015"/>
    </source>
</evidence>
<accession>A0A559J0S7</accession>
<gene>
    <name evidence="8" type="ORF">FPZ44_10565</name>
</gene>
<evidence type="ECO:0000256" key="4">
    <source>
        <dbReference type="ARBA" id="ARBA00023125"/>
    </source>
</evidence>
<dbReference type="GO" id="GO:0016987">
    <property type="term" value="F:sigma factor activity"/>
    <property type="evidence" value="ECO:0007669"/>
    <property type="project" value="UniProtKB-KW"/>
</dbReference>
<reference evidence="8 9" key="1">
    <citation type="submission" date="2019-07" db="EMBL/GenBank/DDBJ databases">
        <authorList>
            <person name="Kim J."/>
        </authorList>
    </citation>
    <scope>NUCLEOTIDE SEQUENCE [LARGE SCALE GENOMIC DNA]</scope>
    <source>
        <strain evidence="8 9">N4</strain>
    </source>
</reference>
<organism evidence="8 9">
    <name type="scientific">Paenibacillus agilis</name>
    <dbReference type="NCBI Taxonomy" id="3020863"/>
    <lineage>
        <taxon>Bacteria</taxon>
        <taxon>Bacillati</taxon>
        <taxon>Bacillota</taxon>
        <taxon>Bacilli</taxon>
        <taxon>Bacillales</taxon>
        <taxon>Paenibacillaceae</taxon>
        <taxon>Paenibacillus</taxon>
    </lineage>
</organism>
<dbReference type="InterPro" id="IPR013324">
    <property type="entry name" value="RNA_pol_sigma_r3/r4-like"/>
</dbReference>
<evidence type="ECO:0000256" key="3">
    <source>
        <dbReference type="ARBA" id="ARBA00023082"/>
    </source>
</evidence>
<dbReference type="InterPro" id="IPR014284">
    <property type="entry name" value="RNA_pol_sigma-70_dom"/>
</dbReference>
<keyword evidence="4" id="KW-0238">DNA-binding</keyword>
<proteinExistence type="inferred from homology"/>
<evidence type="ECO:0000313" key="9">
    <source>
        <dbReference type="Proteomes" id="UP000318102"/>
    </source>
</evidence>
<name>A0A559J0S7_9BACL</name>
<keyword evidence="5" id="KW-0804">Transcription</keyword>
<dbReference type="InterPro" id="IPR013249">
    <property type="entry name" value="RNA_pol_sigma70_r4_t2"/>
</dbReference>
<dbReference type="Pfam" id="PF08281">
    <property type="entry name" value="Sigma70_r4_2"/>
    <property type="match status" value="1"/>
</dbReference>
<dbReference type="NCBIfam" id="TIGR02937">
    <property type="entry name" value="sigma70-ECF"/>
    <property type="match status" value="1"/>
</dbReference>
<dbReference type="SUPFAM" id="SSF88659">
    <property type="entry name" value="Sigma3 and sigma4 domains of RNA polymerase sigma factors"/>
    <property type="match status" value="1"/>
</dbReference>
<evidence type="ECO:0000313" key="8">
    <source>
        <dbReference type="EMBL" id="TVX93456.1"/>
    </source>
</evidence>
<dbReference type="PANTHER" id="PTHR43133">
    <property type="entry name" value="RNA POLYMERASE ECF-TYPE SIGMA FACTO"/>
    <property type="match status" value="1"/>
</dbReference>
<keyword evidence="9" id="KW-1185">Reference proteome</keyword>
<evidence type="ECO:0000256" key="1">
    <source>
        <dbReference type="ARBA" id="ARBA00010641"/>
    </source>
</evidence>
<dbReference type="InterPro" id="IPR007627">
    <property type="entry name" value="RNA_pol_sigma70_r2"/>
</dbReference>
<dbReference type="InterPro" id="IPR036388">
    <property type="entry name" value="WH-like_DNA-bd_sf"/>
</dbReference>
<comment type="caution">
    <text evidence="8">The sequence shown here is derived from an EMBL/GenBank/DDBJ whole genome shotgun (WGS) entry which is preliminary data.</text>
</comment>
<dbReference type="GO" id="GO:0003677">
    <property type="term" value="F:DNA binding"/>
    <property type="evidence" value="ECO:0007669"/>
    <property type="project" value="UniProtKB-KW"/>
</dbReference>
<dbReference type="Pfam" id="PF04542">
    <property type="entry name" value="Sigma70_r2"/>
    <property type="match status" value="1"/>
</dbReference>
<dbReference type="PANTHER" id="PTHR43133:SF8">
    <property type="entry name" value="RNA POLYMERASE SIGMA FACTOR HI_1459-RELATED"/>
    <property type="match status" value="1"/>
</dbReference>